<keyword evidence="4" id="KW-1185">Reference proteome</keyword>
<reference evidence="3" key="1">
    <citation type="submission" date="2020-05" db="EMBL/GenBank/DDBJ databases">
        <title>Mycena genomes resolve the evolution of fungal bioluminescence.</title>
        <authorList>
            <person name="Tsai I.J."/>
        </authorList>
    </citation>
    <scope>NUCLEOTIDE SEQUENCE</scope>
    <source>
        <strain evidence="3">110903Hualien_Pintung</strain>
    </source>
</reference>
<dbReference type="Proteomes" id="UP000613580">
    <property type="component" value="Unassembled WGS sequence"/>
</dbReference>
<keyword evidence="2" id="KW-0812">Transmembrane</keyword>
<comment type="caution">
    <text evidence="3">The sequence shown here is derived from an EMBL/GenBank/DDBJ whole genome shotgun (WGS) entry which is preliminary data.</text>
</comment>
<gene>
    <name evidence="3" type="ORF">HMN09_01186900</name>
</gene>
<evidence type="ECO:0000256" key="1">
    <source>
        <dbReference type="SAM" id="MobiDB-lite"/>
    </source>
</evidence>
<feature type="compositionally biased region" description="Basic and acidic residues" evidence="1">
    <location>
        <begin position="123"/>
        <end position="145"/>
    </location>
</feature>
<feature type="region of interest" description="Disordered" evidence="1">
    <location>
        <begin position="122"/>
        <end position="145"/>
    </location>
</feature>
<sequence length="169" mass="18134">MCPIWPRTLTISISTSISASASSTASSDILPSPSALSPNAALPVPTAVDGTESHFAVVALATVLGLILLSIAIFFVGRQIGVSLFIGQHEFGRERIGLRNVRLWELKHRAEGHGARGGARIDIGMRRDSEDQQKTKRSASRERRVASEFNGSTIAVRMGLLPEPPAYDS</sequence>
<accession>A0A8H6S8T9</accession>
<name>A0A8H6S8T9_MYCCL</name>
<dbReference type="AlphaFoldDB" id="A0A8H6S8T9"/>
<dbReference type="OrthoDB" id="10619357at2759"/>
<evidence type="ECO:0000313" key="3">
    <source>
        <dbReference type="EMBL" id="KAF7293907.1"/>
    </source>
</evidence>
<keyword evidence="2" id="KW-0472">Membrane</keyword>
<feature type="transmembrane region" description="Helical" evidence="2">
    <location>
        <begin position="55"/>
        <end position="76"/>
    </location>
</feature>
<organism evidence="3 4">
    <name type="scientific">Mycena chlorophos</name>
    <name type="common">Agaric fungus</name>
    <name type="synonym">Agaricus chlorophos</name>
    <dbReference type="NCBI Taxonomy" id="658473"/>
    <lineage>
        <taxon>Eukaryota</taxon>
        <taxon>Fungi</taxon>
        <taxon>Dikarya</taxon>
        <taxon>Basidiomycota</taxon>
        <taxon>Agaricomycotina</taxon>
        <taxon>Agaricomycetes</taxon>
        <taxon>Agaricomycetidae</taxon>
        <taxon>Agaricales</taxon>
        <taxon>Marasmiineae</taxon>
        <taxon>Mycenaceae</taxon>
        <taxon>Mycena</taxon>
    </lineage>
</organism>
<proteinExistence type="predicted"/>
<keyword evidence="2" id="KW-1133">Transmembrane helix</keyword>
<evidence type="ECO:0000256" key="2">
    <source>
        <dbReference type="SAM" id="Phobius"/>
    </source>
</evidence>
<dbReference type="EMBL" id="JACAZE010000020">
    <property type="protein sequence ID" value="KAF7293907.1"/>
    <property type="molecule type" value="Genomic_DNA"/>
</dbReference>
<protein>
    <submittedName>
        <fullName evidence="3">Uncharacterized protein</fullName>
    </submittedName>
</protein>
<evidence type="ECO:0000313" key="4">
    <source>
        <dbReference type="Proteomes" id="UP000613580"/>
    </source>
</evidence>